<evidence type="ECO:0000256" key="4">
    <source>
        <dbReference type="ARBA" id="ARBA00022741"/>
    </source>
</evidence>
<dbReference type="HOGENOM" id="CLU_000022_59_0_10"/>
<dbReference type="GO" id="GO:0005524">
    <property type="term" value="F:ATP binding"/>
    <property type="evidence" value="ECO:0007669"/>
    <property type="project" value="UniProtKB-KW"/>
</dbReference>
<feature type="domain" description="AMP-binding enzyme C-terminal" evidence="7">
    <location>
        <begin position="385"/>
        <end position="452"/>
    </location>
</feature>
<dbReference type="CDD" id="cd17630">
    <property type="entry name" value="OSB_MenE-like"/>
    <property type="match status" value="1"/>
</dbReference>
<evidence type="ECO:0000256" key="5">
    <source>
        <dbReference type="ARBA" id="ARBA00022840"/>
    </source>
</evidence>
<dbReference type="InterPro" id="IPR025110">
    <property type="entry name" value="AMP-bd_C"/>
</dbReference>
<dbReference type="OrthoDB" id="4317020at2"/>
<evidence type="ECO:0000259" key="6">
    <source>
        <dbReference type="Pfam" id="PF00501"/>
    </source>
</evidence>
<keyword evidence="2" id="KW-0474">Menaquinone biosynthesis</keyword>
<proteinExistence type="inferred from homology"/>
<dbReference type="RefSeq" id="WP_012843100.1">
    <property type="nucleotide sequence ID" value="NC_013501.1"/>
</dbReference>
<feature type="domain" description="AMP-dependent synthetase/ligase" evidence="6">
    <location>
        <begin position="11"/>
        <end position="334"/>
    </location>
</feature>
<dbReference type="GO" id="GO:0006631">
    <property type="term" value="P:fatty acid metabolic process"/>
    <property type="evidence" value="ECO:0007669"/>
    <property type="project" value="TreeGrafter"/>
</dbReference>
<dbReference type="InterPro" id="IPR010192">
    <property type="entry name" value="MenE"/>
</dbReference>
<keyword evidence="4" id="KW-0547">Nucleotide-binding</keyword>
<dbReference type="Gene3D" id="3.40.50.12780">
    <property type="entry name" value="N-terminal domain of ligase-like"/>
    <property type="match status" value="1"/>
</dbReference>
<keyword evidence="3 8" id="KW-0436">Ligase</keyword>
<dbReference type="GO" id="GO:0031956">
    <property type="term" value="F:medium-chain fatty acid-CoA ligase activity"/>
    <property type="evidence" value="ECO:0007669"/>
    <property type="project" value="TreeGrafter"/>
</dbReference>
<dbReference type="KEGG" id="rmr:Rmar_0588"/>
<dbReference type="SUPFAM" id="SSF56801">
    <property type="entry name" value="Acetyl-CoA synthetase-like"/>
    <property type="match status" value="1"/>
</dbReference>
<dbReference type="InterPro" id="IPR000873">
    <property type="entry name" value="AMP-dep_synth/lig_dom"/>
</dbReference>
<dbReference type="InterPro" id="IPR020845">
    <property type="entry name" value="AMP-binding_CS"/>
</dbReference>
<dbReference type="Pfam" id="PF00501">
    <property type="entry name" value="AMP-binding"/>
    <property type="match status" value="1"/>
</dbReference>
<dbReference type="GO" id="GO:0009234">
    <property type="term" value="P:menaquinone biosynthetic process"/>
    <property type="evidence" value="ECO:0007669"/>
    <property type="project" value="UniProtKB-KW"/>
</dbReference>
<gene>
    <name evidence="8" type="ordered locus">Rmar_0588</name>
</gene>
<evidence type="ECO:0000259" key="7">
    <source>
        <dbReference type="Pfam" id="PF13193"/>
    </source>
</evidence>
<accession>D0MFG1</accession>
<dbReference type="NCBIfam" id="TIGR01923">
    <property type="entry name" value="menE"/>
    <property type="match status" value="1"/>
</dbReference>
<dbReference type="GO" id="GO:0008756">
    <property type="term" value="F:o-succinylbenzoate-CoA ligase activity"/>
    <property type="evidence" value="ECO:0007669"/>
    <property type="project" value="InterPro"/>
</dbReference>
<keyword evidence="9" id="KW-1185">Reference proteome</keyword>
<dbReference type="PANTHER" id="PTHR43201:SF5">
    <property type="entry name" value="MEDIUM-CHAIN ACYL-COA LIGASE ACSF2, MITOCHONDRIAL"/>
    <property type="match status" value="1"/>
</dbReference>
<dbReference type="PROSITE" id="PS00455">
    <property type="entry name" value="AMP_BINDING"/>
    <property type="match status" value="1"/>
</dbReference>
<dbReference type="Proteomes" id="UP000002221">
    <property type="component" value="Chromosome"/>
</dbReference>
<evidence type="ECO:0000313" key="8">
    <source>
        <dbReference type="EMBL" id="ACY47488.1"/>
    </source>
</evidence>
<dbReference type="AlphaFoldDB" id="D0MFG1"/>
<dbReference type="InterPro" id="IPR042099">
    <property type="entry name" value="ANL_N_sf"/>
</dbReference>
<protein>
    <submittedName>
        <fullName evidence="8">O-succinylbenzoate-CoA ligase</fullName>
    </submittedName>
</protein>
<evidence type="ECO:0000313" key="9">
    <source>
        <dbReference type="Proteomes" id="UP000002221"/>
    </source>
</evidence>
<dbReference type="STRING" id="518766.Rmar_0588"/>
<dbReference type="eggNOG" id="COG0318">
    <property type="taxonomic scope" value="Bacteria"/>
</dbReference>
<dbReference type="PANTHER" id="PTHR43201">
    <property type="entry name" value="ACYL-COA SYNTHETASE"/>
    <property type="match status" value="1"/>
</dbReference>
<dbReference type="EMBL" id="CP001807">
    <property type="protein sequence ID" value="ACY47488.1"/>
    <property type="molecule type" value="Genomic_DNA"/>
</dbReference>
<dbReference type="Gene3D" id="3.30.300.30">
    <property type="match status" value="1"/>
</dbReference>
<evidence type="ECO:0000256" key="3">
    <source>
        <dbReference type="ARBA" id="ARBA00022598"/>
    </source>
</evidence>
<keyword evidence="5" id="KW-0067">ATP-binding</keyword>
<evidence type="ECO:0000256" key="2">
    <source>
        <dbReference type="ARBA" id="ARBA00022428"/>
    </source>
</evidence>
<organism evidence="8 9">
    <name type="scientific">Rhodothermus marinus (strain ATCC 43812 / DSM 4252 / R-10)</name>
    <name type="common">Rhodothermus obamensis</name>
    <dbReference type="NCBI Taxonomy" id="518766"/>
    <lineage>
        <taxon>Bacteria</taxon>
        <taxon>Pseudomonadati</taxon>
        <taxon>Rhodothermota</taxon>
        <taxon>Rhodothermia</taxon>
        <taxon>Rhodothermales</taxon>
        <taxon>Rhodothermaceae</taxon>
        <taxon>Rhodothermus</taxon>
    </lineage>
</organism>
<reference evidence="8 9" key="1">
    <citation type="journal article" date="2009" name="Stand. Genomic Sci.">
        <title>Complete genome sequence of Rhodothermus marinus type strain (R-10).</title>
        <authorList>
            <person name="Nolan M."/>
            <person name="Tindall B.J."/>
            <person name="Pomrenke H."/>
            <person name="Lapidus A."/>
            <person name="Copeland A."/>
            <person name="Glavina Del Rio T."/>
            <person name="Lucas S."/>
            <person name="Chen F."/>
            <person name="Tice H."/>
            <person name="Cheng J.F."/>
            <person name="Saunders E."/>
            <person name="Han C."/>
            <person name="Bruce D."/>
            <person name="Goodwin L."/>
            <person name="Chain P."/>
            <person name="Pitluck S."/>
            <person name="Ovchinikova G."/>
            <person name="Pati A."/>
            <person name="Ivanova N."/>
            <person name="Mavromatis K."/>
            <person name="Chen A."/>
            <person name="Palaniappan K."/>
            <person name="Land M."/>
            <person name="Hauser L."/>
            <person name="Chang Y.J."/>
            <person name="Jeffries C.D."/>
            <person name="Brettin T."/>
            <person name="Goker M."/>
            <person name="Bristow J."/>
            <person name="Eisen J.A."/>
            <person name="Markowitz V."/>
            <person name="Hugenholtz P."/>
            <person name="Kyrpides N.C."/>
            <person name="Klenk H.P."/>
            <person name="Detter J.C."/>
        </authorList>
    </citation>
    <scope>NUCLEOTIDE SEQUENCE [LARGE SCALE GENOMIC DNA]</scope>
    <source>
        <strain evidence="9">ATCC 43812 / DSM 4252 / R-10</strain>
    </source>
</reference>
<sequence>MSPREISCPLFRWSQETPDRPLVRLPSGPITAAALEERVRRAVVRLQNEGVGPGDRIGLWLDDPVATLTILLALWRLRAVACLLSTRLPDIGLDAPIRQVGLQALITDRPCVTTLPCWHPEALQDAPPTVPKAPPRLTLDQHATVFFTSGSTGVPKGVLHTIGNHLYSARGVAVHLELRRGDRWLLVLPLYHVGGMGVVARCLLVGAEIVIPERRAPLGRALVRYAPTHASLVHTQLWRLLRETESPPPWTLRAVLLGGSAIPEEVLQEGTARGWPLHTSYGLTEMASTVTATPPGASLELLRTSGRVLPYRELKIGPDGAILVRGPVRFAGYLENGRLHRPFDEAGWFDTGDLGWLDEAGYLHVEGRRDNRFISGGENIQPEAIERALLRLPGIAEAVVVPVPDPEFGERPAAFVRTEGERWEPDRWRAELRRALPGFMVPVAFWPWPELPDGGIKASRRLLKEEARRRWRPSEDMG</sequence>
<dbReference type="Pfam" id="PF13193">
    <property type="entry name" value="AMP-binding_C"/>
    <property type="match status" value="1"/>
</dbReference>
<dbReference type="InterPro" id="IPR045851">
    <property type="entry name" value="AMP-bd_C_sf"/>
</dbReference>
<name>D0MFG1_RHOM4</name>
<evidence type="ECO:0000256" key="1">
    <source>
        <dbReference type="ARBA" id="ARBA00006432"/>
    </source>
</evidence>
<comment type="similarity">
    <text evidence="1">Belongs to the ATP-dependent AMP-binding enzyme family.</text>
</comment>